<accession>A0ABX1GR86</accession>
<protein>
    <submittedName>
        <fullName evidence="4">SAM-dependent methyltransferase</fullName>
    </submittedName>
</protein>
<dbReference type="InterPro" id="IPR029063">
    <property type="entry name" value="SAM-dependent_MTases_sf"/>
</dbReference>
<dbReference type="Pfam" id="PF01596">
    <property type="entry name" value="Methyltransf_3"/>
    <property type="match status" value="1"/>
</dbReference>
<dbReference type="PANTHER" id="PTHR43167:SF1">
    <property type="entry name" value="PUTATIVE (AFU_ORTHOLOGUE AFUA_6G01830)-RELATED"/>
    <property type="match status" value="1"/>
</dbReference>
<comment type="caution">
    <text evidence="4">The sequence shown here is derived from an EMBL/GenBank/DDBJ whole genome shotgun (WGS) entry which is preliminary data.</text>
</comment>
<keyword evidence="2" id="KW-0808">Transferase</keyword>
<evidence type="ECO:0000256" key="2">
    <source>
        <dbReference type="ARBA" id="ARBA00022679"/>
    </source>
</evidence>
<gene>
    <name evidence="4" type="ORF">HCU67_10880</name>
</gene>
<name>A0ABX1GR86_9FLAO</name>
<evidence type="ECO:0000256" key="3">
    <source>
        <dbReference type="ARBA" id="ARBA00022691"/>
    </source>
</evidence>
<evidence type="ECO:0000313" key="4">
    <source>
        <dbReference type="EMBL" id="NKI32450.1"/>
    </source>
</evidence>
<keyword evidence="3" id="KW-0949">S-adenosyl-L-methionine</keyword>
<dbReference type="GO" id="GO:0008168">
    <property type="term" value="F:methyltransferase activity"/>
    <property type="evidence" value="ECO:0007669"/>
    <property type="project" value="UniProtKB-KW"/>
</dbReference>
<dbReference type="Gene3D" id="3.40.50.150">
    <property type="entry name" value="Vaccinia Virus protein VP39"/>
    <property type="match status" value="1"/>
</dbReference>
<reference evidence="4 5" key="1">
    <citation type="submission" date="2020-04" db="EMBL/GenBank/DDBJ databases">
        <authorList>
            <person name="Yoon J."/>
        </authorList>
    </citation>
    <scope>NUCLEOTIDE SEQUENCE [LARGE SCALE GENOMIC DNA]</scope>
    <source>
        <strain evidence="4 5">DJ-13</strain>
    </source>
</reference>
<dbReference type="GO" id="GO:0032259">
    <property type="term" value="P:methylation"/>
    <property type="evidence" value="ECO:0007669"/>
    <property type="project" value="UniProtKB-KW"/>
</dbReference>
<keyword evidence="1 4" id="KW-0489">Methyltransferase</keyword>
<evidence type="ECO:0000313" key="5">
    <source>
        <dbReference type="Proteomes" id="UP000718451"/>
    </source>
</evidence>
<dbReference type="PANTHER" id="PTHR43167">
    <property type="entry name" value="PUTATIVE (AFU_ORTHOLOGUE AFUA_6G01830)-RELATED"/>
    <property type="match status" value="1"/>
</dbReference>
<dbReference type="CDD" id="cd02440">
    <property type="entry name" value="AdoMet_MTases"/>
    <property type="match status" value="1"/>
</dbReference>
<dbReference type="SUPFAM" id="SSF53335">
    <property type="entry name" value="S-adenosyl-L-methionine-dependent methyltransferases"/>
    <property type="match status" value="1"/>
</dbReference>
<proteinExistence type="predicted"/>
<dbReference type="Proteomes" id="UP000718451">
    <property type="component" value="Unassembled WGS sequence"/>
</dbReference>
<organism evidence="4 5">
    <name type="scientific">Croceivirga thetidis</name>
    <dbReference type="NCBI Taxonomy" id="2721623"/>
    <lineage>
        <taxon>Bacteria</taxon>
        <taxon>Pseudomonadati</taxon>
        <taxon>Bacteroidota</taxon>
        <taxon>Flavobacteriia</taxon>
        <taxon>Flavobacteriales</taxon>
        <taxon>Flavobacteriaceae</taxon>
        <taxon>Croceivirga</taxon>
    </lineage>
</organism>
<dbReference type="InterPro" id="IPR002935">
    <property type="entry name" value="SAM_O-MeTrfase"/>
</dbReference>
<evidence type="ECO:0000256" key="1">
    <source>
        <dbReference type="ARBA" id="ARBA00022603"/>
    </source>
</evidence>
<keyword evidence="5" id="KW-1185">Reference proteome</keyword>
<dbReference type="EMBL" id="JAAWWL010000002">
    <property type="protein sequence ID" value="NKI32450.1"/>
    <property type="molecule type" value="Genomic_DNA"/>
</dbReference>
<sequence>MPSDIYIGTLLKSLIASKPKGNFLELGTGIGLSLSWMIEGMDAESSITSIDNDSELVKSVSEFFGNDKRVNLICDDAAEFLQRYDGPNFDLVFADAWPGKYACLDEVLDLINKGGFYIIDDMSSQPNWPEGHDENVRNLISTLEIRDDITITKMDWSTGVIIAVKIA</sequence>